<comment type="caution">
    <text evidence="5">The sequence shown here is derived from an EMBL/GenBank/DDBJ whole genome shotgun (WGS) entry which is preliminary data.</text>
</comment>
<feature type="region of interest" description="Disordered" evidence="1">
    <location>
        <begin position="24"/>
        <end position="81"/>
    </location>
</feature>
<dbReference type="InterPro" id="IPR025645">
    <property type="entry name" value="DUF4349"/>
</dbReference>
<keyword evidence="2" id="KW-1133">Transmembrane helix</keyword>
<organism evidence="5 6">
    <name type="scientific">Amycolatopsis magusensis</name>
    <dbReference type="NCBI Taxonomy" id="882444"/>
    <lineage>
        <taxon>Bacteria</taxon>
        <taxon>Bacillati</taxon>
        <taxon>Actinomycetota</taxon>
        <taxon>Actinomycetes</taxon>
        <taxon>Pseudonocardiales</taxon>
        <taxon>Pseudonocardiaceae</taxon>
        <taxon>Amycolatopsis</taxon>
    </lineage>
</organism>
<evidence type="ECO:0000256" key="3">
    <source>
        <dbReference type="SAM" id="SignalP"/>
    </source>
</evidence>
<protein>
    <recommendedName>
        <fullName evidence="4">DUF4349 domain-containing protein</fullName>
    </recommendedName>
</protein>
<keyword evidence="2" id="KW-0812">Transmembrane</keyword>
<evidence type="ECO:0000256" key="1">
    <source>
        <dbReference type="SAM" id="MobiDB-lite"/>
    </source>
</evidence>
<evidence type="ECO:0000313" key="6">
    <source>
        <dbReference type="Proteomes" id="UP000741013"/>
    </source>
</evidence>
<keyword evidence="3" id="KW-0732">Signal</keyword>
<feature type="compositionally biased region" description="Low complexity" evidence="1">
    <location>
        <begin position="32"/>
        <end position="54"/>
    </location>
</feature>
<keyword evidence="2" id="KW-0472">Membrane</keyword>
<gene>
    <name evidence="5" type="ORF">JOM49_001751</name>
</gene>
<dbReference type="Pfam" id="PF14257">
    <property type="entry name" value="DUF4349"/>
    <property type="match status" value="1"/>
</dbReference>
<evidence type="ECO:0000313" key="5">
    <source>
        <dbReference type="EMBL" id="MBP2180225.1"/>
    </source>
</evidence>
<feature type="domain" description="DUF4349" evidence="4">
    <location>
        <begin position="91"/>
        <end position="296"/>
    </location>
</feature>
<dbReference type="PROSITE" id="PS51257">
    <property type="entry name" value="PROKAR_LIPOPROTEIN"/>
    <property type="match status" value="1"/>
</dbReference>
<name>A0ABS4PLD1_9PSEU</name>
<accession>A0ABS4PLD1</accession>
<feature type="chain" id="PRO_5046425312" description="DUF4349 domain-containing protein" evidence="3">
    <location>
        <begin position="24"/>
        <end position="312"/>
    </location>
</feature>
<dbReference type="Proteomes" id="UP000741013">
    <property type="component" value="Unassembled WGS sequence"/>
</dbReference>
<sequence>MGQRRGALVALVLGAMVLGGCTAEDKGSTGSAAAPEMATPGAAAPNPNAAPEKGAPSDKGASSDGGVAKPQSGDSAPAPVQPGQALAITDRKLARSATLSISSGDVGATVQKATQIALAAGGYTGQERTDDKQASLSIVVPAEKLDQVLAEMSGTGEKLLRRELQTKDVTEEVVDVESRLTTQRASVDRVRGLLGQASSISEITSVERELTSREAELESLQGRQKALAGSVAMGTISLNVSTVAVGPATVEEDRGFVGGLAGGWDAFLDFGAGLLTVVGAVLPFAVLFGVPLYFAVRYYLRRRASVVPPESS</sequence>
<evidence type="ECO:0000259" key="4">
    <source>
        <dbReference type="Pfam" id="PF14257"/>
    </source>
</evidence>
<dbReference type="EMBL" id="JAGGMS010000001">
    <property type="protein sequence ID" value="MBP2180225.1"/>
    <property type="molecule type" value="Genomic_DNA"/>
</dbReference>
<proteinExistence type="predicted"/>
<evidence type="ECO:0000256" key="2">
    <source>
        <dbReference type="SAM" id="Phobius"/>
    </source>
</evidence>
<feature type="transmembrane region" description="Helical" evidence="2">
    <location>
        <begin position="270"/>
        <end position="296"/>
    </location>
</feature>
<feature type="signal peptide" evidence="3">
    <location>
        <begin position="1"/>
        <end position="23"/>
    </location>
</feature>
<reference evidence="5 6" key="1">
    <citation type="submission" date="2021-03" db="EMBL/GenBank/DDBJ databases">
        <title>Sequencing the genomes of 1000 actinobacteria strains.</title>
        <authorList>
            <person name="Klenk H.-P."/>
        </authorList>
    </citation>
    <scope>NUCLEOTIDE SEQUENCE [LARGE SCALE GENOMIC DNA]</scope>
    <source>
        <strain evidence="5 6">DSM 45510</strain>
    </source>
</reference>
<dbReference type="RefSeq" id="WP_245369267.1">
    <property type="nucleotide sequence ID" value="NZ_JAGGMS010000001.1"/>
</dbReference>
<keyword evidence="6" id="KW-1185">Reference proteome</keyword>